<evidence type="ECO:0000313" key="1">
    <source>
        <dbReference type="EMBL" id="CAK9002242.1"/>
    </source>
</evidence>
<dbReference type="Proteomes" id="UP001642484">
    <property type="component" value="Unassembled WGS sequence"/>
</dbReference>
<sequence>MGMYGAKTPKRHIAWSNSPDVGRLDLGKLVWNFQDPQYIANRTSNTKVNKDGKKQFQGRKKELKDSQHYPFRFGLRVLRLLPRLQSSGCKSLPPMPDGFDPLACYRSQTFHDLWQDSNVIEVLTYLRGNCHLHIPPDWRDHLLG</sequence>
<name>A0ABP0IJN9_9DINO</name>
<organism evidence="1 2">
    <name type="scientific">Durusdinium trenchii</name>
    <dbReference type="NCBI Taxonomy" id="1381693"/>
    <lineage>
        <taxon>Eukaryota</taxon>
        <taxon>Sar</taxon>
        <taxon>Alveolata</taxon>
        <taxon>Dinophyceae</taxon>
        <taxon>Suessiales</taxon>
        <taxon>Symbiodiniaceae</taxon>
        <taxon>Durusdinium</taxon>
    </lineage>
</organism>
<protein>
    <submittedName>
        <fullName evidence="1">Uncharacterized protein</fullName>
    </submittedName>
</protein>
<reference evidence="1 2" key="1">
    <citation type="submission" date="2024-02" db="EMBL/GenBank/DDBJ databases">
        <authorList>
            <person name="Chen Y."/>
            <person name="Shah S."/>
            <person name="Dougan E. K."/>
            <person name="Thang M."/>
            <person name="Chan C."/>
        </authorList>
    </citation>
    <scope>NUCLEOTIDE SEQUENCE [LARGE SCALE GENOMIC DNA]</scope>
</reference>
<comment type="caution">
    <text evidence="1">The sequence shown here is derived from an EMBL/GenBank/DDBJ whole genome shotgun (WGS) entry which is preliminary data.</text>
</comment>
<keyword evidence="2" id="KW-1185">Reference proteome</keyword>
<evidence type="ECO:0000313" key="2">
    <source>
        <dbReference type="Proteomes" id="UP001642484"/>
    </source>
</evidence>
<dbReference type="EMBL" id="CAXAMN010002969">
    <property type="protein sequence ID" value="CAK9002242.1"/>
    <property type="molecule type" value="Genomic_DNA"/>
</dbReference>
<accession>A0ABP0IJN9</accession>
<gene>
    <name evidence="1" type="ORF">CCMP2556_LOCUS6769</name>
</gene>
<proteinExistence type="predicted"/>